<gene>
    <name evidence="5" type="ORF">ACFQB0_15245</name>
</gene>
<organism evidence="5 6">
    <name type="scientific">Luethyella okanaganae</name>
    <dbReference type="NCBI Taxonomy" id="69372"/>
    <lineage>
        <taxon>Bacteria</taxon>
        <taxon>Bacillati</taxon>
        <taxon>Actinomycetota</taxon>
        <taxon>Actinomycetes</taxon>
        <taxon>Micrococcales</taxon>
        <taxon>Microbacteriaceae</taxon>
        <taxon>Luethyella</taxon>
    </lineage>
</organism>
<dbReference type="RefSeq" id="WP_386733283.1">
    <property type="nucleotide sequence ID" value="NZ_JBHSTP010000004.1"/>
</dbReference>
<dbReference type="SUPFAM" id="SSF52540">
    <property type="entry name" value="P-loop containing nucleoside triphosphate hydrolases"/>
    <property type="match status" value="1"/>
</dbReference>
<comment type="caution">
    <text evidence="5">The sequence shown here is derived from an EMBL/GenBank/DDBJ whole genome shotgun (WGS) entry which is preliminary data.</text>
</comment>
<dbReference type="InterPro" id="IPR017871">
    <property type="entry name" value="ABC_transporter-like_CS"/>
</dbReference>
<evidence type="ECO:0000313" key="5">
    <source>
        <dbReference type="EMBL" id="MFC6357465.1"/>
    </source>
</evidence>
<dbReference type="InterPro" id="IPR027417">
    <property type="entry name" value="P-loop_NTPase"/>
</dbReference>
<sequence length="239" mass="25396">MRASTVSKEFAAPDGSHTQVLNGVSFEAAAGDFTVIVGPSGSGKSTLLHCLAGLERPTSGEAFLDGVNLNELTPRARARAYRKIVGFVFQNYNLIDSLSAWENVALPFRLDGRRPEVSRVDAALTVVGLASKRKRLPSQLSGGEQQRVAIARAICSEPAVLLTDEPTGALDDVTAQFVFDQLKRIAANGAAVVTVTHDLVAAERADRVIVMRSGHILYTGLPIPATEITAIFAAGEVSR</sequence>
<keyword evidence="1" id="KW-0813">Transport</keyword>
<dbReference type="PROSITE" id="PS00211">
    <property type="entry name" value="ABC_TRANSPORTER_1"/>
    <property type="match status" value="1"/>
</dbReference>
<evidence type="ECO:0000313" key="6">
    <source>
        <dbReference type="Proteomes" id="UP001596306"/>
    </source>
</evidence>
<dbReference type="InterPro" id="IPR003439">
    <property type="entry name" value="ABC_transporter-like_ATP-bd"/>
</dbReference>
<dbReference type="GO" id="GO:0005524">
    <property type="term" value="F:ATP binding"/>
    <property type="evidence" value="ECO:0007669"/>
    <property type="project" value="UniProtKB-KW"/>
</dbReference>
<evidence type="ECO:0000259" key="4">
    <source>
        <dbReference type="PROSITE" id="PS50893"/>
    </source>
</evidence>
<feature type="domain" description="ABC transporter" evidence="4">
    <location>
        <begin position="1"/>
        <end position="238"/>
    </location>
</feature>
<dbReference type="EMBL" id="JBHSTP010000004">
    <property type="protein sequence ID" value="MFC6357465.1"/>
    <property type="molecule type" value="Genomic_DNA"/>
</dbReference>
<evidence type="ECO:0000256" key="3">
    <source>
        <dbReference type="ARBA" id="ARBA00022840"/>
    </source>
</evidence>
<reference evidence="6" key="1">
    <citation type="journal article" date="2019" name="Int. J. Syst. Evol. Microbiol.">
        <title>The Global Catalogue of Microorganisms (GCM) 10K type strain sequencing project: providing services to taxonomists for standard genome sequencing and annotation.</title>
        <authorList>
            <consortium name="The Broad Institute Genomics Platform"/>
            <consortium name="The Broad Institute Genome Sequencing Center for Infectious Disease"/>
            <person name="Wu L."/>
            <person name="Ma J."/>
        </authorList>
    </citation>
    <scope>NUCLEOTIDE SEQUENCE [LARGE SCALE GENOMIC DNA]</scope>
    <source>
        <strain evidence="6">CCUG 43304</strain>
    </source>
</reference>
<protein>
    <submittedName>
        <fullName evidence="5">ABC transporter ATP-binding protein</fullName>
    </submittedName>
</protein>
<dbReference type="PANTHER" id="PTHR24220:SF685">
    <property type="entry name" value="ABC TRANSPORTER RELATED"/>
    <property type="match status" value="1"/>
</dbReference>
<keyword evidence="2" id="KW-0547">Nucleotide-binding</keyword>
<keyword evidence="6" id="KW-1185">Reference proteome</keyword>
<dbReference type="CDD" id="cd03255">
    <property type="entry name" value="ABC_MJ0796_LolCDE_FtsE"/>
    <property type="match status" value="1"/>
</dbReference>
<accession>A0ABW1VK53</accession>
<dbReference type="InterPro" id="IPR003593">
    <property type="entry name" value="AAA+_ATPase"/>
</dbReference>
<dbReference type="PROSITE" id="PS50893">
    <property type="entry name" value="ABC_TRANSPORTER_2"/>
    <property type="match status" value="1"/>
</dbReference>
<dbReference type="InterPro" id="IPR017911">
    <property type="entry name" value="MacB-like_ATP-bd"/>
</dbReference>
<evidence type="ECO:0000256" key="2">
    <source>
        <dbReference type="ARBA" id="ARBA00022741"/>
    </source>
</evidence>
<evidence type="ECO:0000256" key="1">
    <source>
        <dbReference type="ARBA" id="ARBA00022448"/>
    </source>
</evidence>
<dbReference type="PANTHER" id="PTHR24220">
    <property type="entry name" value="IMPORT ATP-BINDING PROTEIN"/>
    <property type="match status" value="1"/>
</dbReference>
<dbReference type="InterPro" id="IPR015854">
    <property type="entry name" value="ABC_transpr_LolD-like"/>
</dbReference>
<dbReference type="Proteomes" id="UP001596306">
    <property type="component" value="Unassembled WGS sequence"/>
</dbReference>
<dbReference type="Gene3D" id="3.40.50.300">
    <property type="entry name" value="P-loop containing nucleotide triphosphate hydrolases"/>
    <property type="match status" value="1"/>
</dbReference>
<name>A0ABW1VK53_9MICO</name>
<keyword evidence="3 5" id="KW-0067">ATP-binding</keyword>
<dbReference type="Pfam" id="PF00005">
    <property type="entry name" value="ABC_tran"/>
    <property type="match status" value="1"/>
</dbReference>
<dbReference type="SMART" id="SM00382">
    <property type="entry name" value="AAA"/>
    <property type="match status" value="1"/>
</dbReference>
<proteinExistence type="predicted"/>